<dbReference type="EMBL" id="UGSJ01000001">
    <property type="protein sequence ID" value="SUA91216.1"/>
    <property type="molecule type" value="Genomic_DNA"/>
</dbReference>
<dbReference type="AlphaFoldDB" id="A0AAJ4ZDJ1"/>
<gene>
    <name evidence="1" type="ORF">NCTC13159_02707</name>
</gene>
<name>A0AAJ4ZDJ1_PANPU</name>
<reference evidence="1 2" key="1">
    <citation type="submission" date="2018-06" db="EMBL/GenBank/DDBJ databases">
        <authorList>
            <consortium name="Pathogen Informatics"/>
            <person name="Doyle S."/>
        </authorList>
    </citation>
    <scope>NUCLEOTIDE SEQUENCE [LARGE SCALE GENOMIC DNA]</scope>
    <source>
        <strain evidence="1 2">NCTC13159</strain>
    </source>
</reference>
<organism evidence="1 2">
    <name type="scientific">Pandoraea pulmonicola</name>
    <dbReference type="NCBI Taxonomy" id="93221"/>
    <lineage>
        <taxon>Bacteria</taxon>
        <taxon>Pseudomonadati</taxon>
        <taxon>Pseudomonadota</taxon>
        <taxon>Betaproteobacteria</taxon>
        <taxon>Burkholderiales</taxon>
        <taxon>Burkholderiaceae</taxon>
        <taxon>Pandoraea</taxon>
    </lineage>
</organism>
<evidence type="ECO:0000313" key="2">
    <source>
        <dbReference type="Proteomes" id="UP000254589"/>
    </source>
</evidence>
<accession>A0AAJ4ZDJ1</accession>
<dbReference type="Proteomes" id="UP000254589">
    <property type="component" value="Unassembled WGS sequence"/>
</dbReference>
<dbReference type="RefSeq" id="WP_039406653.1">
    <property type="nucleotide sequence ID" value="NZ_CP010310.2"/>
</dbReference>
<evidence type="ECO:0000313" key="1">
    <source>
        <dbReference type="EMBL" id="SUA91216.1"/>
    </source>
</evidence>
<comment type="caution">
    <text evidence="1">The sequence shown here is derived from an EMBL/GenBank/DDBJ whole genome shotgun (WGS) entry which is preliminary data.</text>
</comment>
<protein>
    <submittedName>
        <fullName evidence="1">Uncharacterized protein</fullName>
    </submittedName>
</protein>
<proteinExistence type="predicted"/>
<sequence>MKKLRCQPGDLARVIRSTNPALIGRTVYVERRYDAERWAVTLLGAPAFGLTFRDRRPVIGNKTAFRDMSLVPLRWELSEAGETQTGVCYG</sequence>